<feature type="non-terminal residue" evidence="4">
    <location>
        <position position="1"/>
    </location>
</feature>
<evidence type="ECO:0000256" key="3">
    <source>
        <dbReference type="SAM" id="MobiDB-lite"/>
    </source>
</evidence>
<keyword evidence="1" id="KW-0547">Nucleotide-binding</keyword>
<feature type="compositionally biased region" description="Basic and acidic residues" evidence="3">
    <location>
        <begin position="106"/>
        <end position="117"/>
    </location>
</feature>
<evidence type="ECO:0000313" key="4">
    <source>
        <dbReference type="EMBL" id="KAF7057644.1"/>
    </source>
</evidence>
<feature type="compositionally biased region" description="Low complexity" evidence="3">
    <location>
        <begin position="83"/>
        <end position="100"/>
    </location>
</feature>
<feature type="compositionally biased region" description="Low complexity" evidence="3">
    <location>
        <begin position="50"/>
        <end position="63"/>
    </location>
</feature>
<dbReference type="EMBL" id="CM022223">
    <property type="protein sequence ID" value="KAF7057644.1"/>
    <property type="molecule type" value="Genomic_DNA"/>
</dbReference>
<comment type="caution">
    <text evidence="4">The sequence shown here is derived from an EMBL/GenBank/DDBJ whole genome shotgun (WGS) entry which is preliminary data.</text>
</comment>
<feature type="compositionally biased region" description="Polar residues" evidence="3">
    <location>
        <begin position="118"/>
        <end position="129"/>
    </location>
</feature>
<feature type="region of interest" description="Disordered" evidence="3">
    <location>
        <begin position="1"/>
        <end position="145"/>
    </location>
</feature>
<dbReference type="AlphaFoldDB" id="A0A9R1H2E0"/>
<dbReference type="Gene3D" id="3.30.200.20">
    <property type="entry name" value="Phosphorylase Kinase, domain 1"/>
    <property type="match status" value="1"/>
</dbReference>
<sequence>GVSLMKKEEETEDAGAPSSASNSDPRTSLSCASEADGSSLKKQDTKDAGASSESSSTDPATSPLFASETDSSSPETEAFDDTSGASSVSSSGPRSTTRVSASEAHSPLKREAPKDSFQHLNANVQSNPDSEAPTPQAASAAASSSLQPWMADILQRPGASPRPTPTRRRTPTADALLEKIAKLDLLTKIGTVRSRSGLNFRGNVRDVVSLSRTPALGPLLLCSVCQHKTPVFGKPPRWFSYAELEHATGGFSRANFLAEGGFGSMHRGVLPDGQAMA</sequence>
<reference evidence="4" key="1">
    <citation type="journal article" date="2017" name="Gigascience">
        <title>The first near-complete assembly of the hexaploid bread wheat genome, Triticum aestivum.</title>
        <authorList>
            <person name="Zimin A.V."/>
            <person name="Puiu D."/>
            <person name="Hall R."/>
            <person name="Kingan S."/>
            <person name="Clavijo B.J."/>
            <person name="Salzberg S.L."/>
        </authorList>
    </citation>
    <scope>NUCLEOTIDE SEQUENCE</scope>
    <source>
        <tissue evidence="4">Leaf</tissue>
    </source>
</reference>
<feature type="compositionally biased region" description="Polar residues" evidence="3">
    <location>
        <begin position="18"/>
        <end position="31"/>
    </location>
</feature>
<evidence type="ECO:0000256" key="1">
    <source>
        <dbReference type="ARBA" id="ARBA00022741"/>
    </source>
</evidence>
<dbReference type="GO" id="GO:0005524">
    <property type="term" value="F:ATP binding"/>
    <property type="evidence" value="ECO:0007669"/>
    <property type="project" value="UniProtKB-KW"/>
</dbReference>
<dbReference type="Proteomes" id="UP000815260">
    <property type="component" value="Chromosome 5A"/>
</dbReference>
<keyword evidence="2" id="KW-0067">ATP-binding</keyword>
<evidence type="ECO:0000256" key="2">
    <source>
        <dbReference type="ARBA" id="ARBA00022840"/>
    </source>
</evidence>
<name>A0A9R1H2E0_WHEAT</name>
<accession>A0A9R1H2E0</accession>
<protein>
    <submittedName>
        <fullName evidence="4">Uncharacterized protein</fullName>
    </submittedName>
</protein>
<reference evidence="4" key="2">
    <citation type="submission" date="2020-03" db="EMBL/GenBank/DDBJ databases">
        <title>The second near-complete assembly of the hexaploid bread wheat (Triticum aestivum) genome.</title>
        <authorList>
            <person name="Zimin A.V."/>
            <person name="Puiu D."/>
            <person name="Shumante A."/>
            <person name="Alonge M."/>
            <person name="Salzberg S.L."/>
        </authorList>
    </citation>
    <scope>NUCLEOTIDE SEQUENCE</scope>
    <source>
        <tissue evidence="4">Leaf</tissue>
    </source>
</reference>
<dbReference type="PANTHER" id="PTHR47989:SF14">
    <property type="entry name" value="INACTIVE PROTEIN KINASE SELMODRAFT_444075"/>
    <property type="match status" value="1"/>
</dbReference>
<dbReference type="PANTHER" id="PTHR47989">
    <property type="entry name" value="OS01G0750732 PROTEIN"/>
    <property type="match status" value="1"/>
</dbReference>
<dbReference type="OrthoDB" id="10637413at2759"/>
<feature type="non-terminal residue" evidence="4">
    <location>
        <position position="277"/>
    </location>
</feature>
<gene>
    <name evidence="4" type="ORF">CFC21_064858</name>
</gene>
<proteinExistence type="predicted"/>
<organism evidence="4">
    <name type="scientific">Triticum aestivum</name>
    <name type="common">Wheat</name>
    <dbReference type="NCBI Taxonomy" id="4565"/>
    <lineage>
        <taxon>Eukaryota</taxon>
        <taxon>Viridiplantae</taxon>
        <taxon>Streptophyta</taxon>
        <taxon>Embryophyta</taxon>
        <taxon>Tracheophyta</taxon>
        <taxon>Spermatophyta</taxon>
        <taxon>Magnoliopsida</taxon>
        <taxon>Liliopsida</taxon>
        <taxon>Poales</taxon>
        <taxon>Poaceae</taxon>
        <taxon>BOP clade</taxon>
        <taxon>Pooideae</taxon>
        <taxon>Triticodae</taxon>
        <taxon>Triticeae</taxon>
        <taxon>Triticinae</taxon>
        <taxon>Triticum</taxon>
    </lineage>
</organism>